<organism evidence="1 2">
    <name type="scientific">Auricularia subglabra (strain TFB-10046 / SS5)</name>
    <name type="common">White-rot fungus</name>
    <name type="synonym">Auricularia delicata (strain TFB10046)</name>
    <dbReference type="NCBI Taxonomy" id="717982"/>
    <lineage>
        <taxon>Eukaryota</taxon>
        <taxon>Fungi</taxon>
        <taxon>Dikarya</taxon>
        <taxon>Basidiomycota</taxon>
        <taxon>Agaricomycotina</taxon>
        <taxon>Agaricomycetes</taxon>
        <taxon>Auriculariales</taxon>
        <taxon>Auriculariaceae</taxon>
        <taxon>Auricularia</taxon>
    </lineage>
</organism>
<accession>J0WSC8</accession>
<dbReference type="AlphaFoldDB" id="J0WSC8"/>
<protein>
    <submittedName>
        <fullName evidence="1">Uncharacterized protein</fullName>
    </submittedName>
</protein>
<gene>
    <name evidence="1" type="ORF">AURDEDRAFT_130831</name>
</gene>
<dbReference type="KEGG" id="adl:AURDEDRAFT_130831"/>
<dbReference type="Proteomes" id="UP000006514">
    <property type="component" value="Unassembled WGS sequence"/>
</dbReference>
<name>J0WSC8_AURST</name>
<dbReference type="InParanoid" id="J0WSC8"/>
<proteinExistence type="predicted"/>
<evidence type="ECO:0000313" key="1">
    <source>
        <dbReference type="EMBL" id="EJD35043.1"/>
    </source>
</evidence>
<dbReference type="EMBL" id="JH687907">
    <property type="protein sequence ID" value="EJD35043.1"/>
    <property type="molecule type" value="Genomic_DNA"/>
</dbReference>
<sequence length="298" mass="32920">MESDFRSRQDLEFLEKLDSCLVNETCTTKIRFTTAIGDPKERYLVFDYEGGRNKKIPSMRWDFLADGRITAAMKPKVSGVTDLAVPAVLLENMIRAGLTMPLLHRLELQYYTMVYDGCAFSTTSFRPSDPYQRGLVTAQPTTPREKAFSPELRNLTVVAGARDGGSSVGPEVLTLYAIFADELRAAILSMVPGNHSLETIEIDGVCLRRTVSRDGPGAAPANSVASRLEAAKSMWVYESDATDEQRRATAQLAAACHLGDLAKNVLLKYVDGATVDVPTTWENTEMRDQRLSWISSPL</sequence>
<keyword evidence="2" id="KW-1185">Reference proteome</keyword>
<evidence type="ECO:0000313" key="2">
    <source>
        <dbReference type="Proteomes" id="UP000006514"/>
    </source>
</evidence>
<reference evidence="2" key="1">
    <citation type="journal article" date="2012" name="Science">
        <title>The Paleozoic origin of enzymatic lignin decomposition reconstructed from 31 fungal genomes.</title>
        <authorList>
            <person name="Floudas D."/>
            <person name="Binder M."/>
            <person name="Riley R."/>
            <person name="Barry K."/>
            <person name="Blanchette R.A."/>
            <person name="Henrissat B."/>
            <person name="Martinez A.T."/>
            <person name="Otillar R."/>
            <person name="Spatafora J.W."/>
            <person name="Yadav J.S."/>
            <person name="Aerts A."/>
            <person name="Benoit I."/>
            <person name="Boyd A."/>
            <person name="Carlson A."/>
            <person name="Copeland A."/>
            <person name="Coutinho P.M."/>
            <person name="de Vries R.P."/>
            <person name="Ferreira P."/>
            <person name="Findley K."/>
            <person name="Foster B."/>
            <person name="Gaskell J."/>
            <person name="Glotzer D."/>
            <person name="Gorecki P."/>
            <person name="Heitman J."/>
            <person name="Hesse C."/>
            <person name="Hori C."/>
            <person name="Igarashi K."/>
            <person name="Jurgens J.A."/>
            <person name="Kallen N."/>
            <person name="Kersten P."/>
            <person name="Kohler A."/>
            <person name="Kuees U."/>
            <person name="Kumar T.K.A."/>
            <person name="Kuo A."/>
            <person name="LaButti K."/>
            <person name="Larrondo L.F."/>
            <person name="Lindquist E."/>
            <person name="Ling A."/>
            <person name="Lombard V."/>
            <person name="Lucas S."/>
            <person name="Lundell T."/>
            <person name="Martin R."/>
            <person name="McLaughlin D.J."/>
            <person name="Morgenstern I."/>
            <person name="Morin E."/>
            <person name="Murat C."/>
            <person name="Nagy L.G."/>
            <person name="Nolan M."/>
            <person name="Ohm R.A."/>
            <person name="Patyshakuliyeva A."/>
            <person name="Rokas A."/>
            <person name="Ruiz-Duenas F.J."/>
            <person name="Sabat G."/>
            <person name="Salamov A."/>
            <person name="Samejima M."/>
            <person name="Schmutz J."/>
            <person name="Slot J.C."/>
            <person name="St John F."/>
            <person name="Stenlid J."/>
            <person name="Sun H."/>
            <person name="Sun S."/>
            <person name="Syed K."/>
            <person name="Tsang A."/>
            <person name="Wiebenga A."/>
            <person name="Young D."/>
            <person name="Pisabarro A."/>
            <person name="Eastwood D.C."/>
            <person name="Martin F."/>
            <person name="Cullen D."/>
            <person name="Grigoriev I.V."/>
            <person name="Hibbett D.S."/>
        </authorList>
    </citation>
    <scope>NUCLEOTIDE SEQUENCE [LARGE SCALE GENOMIC DNA]</scope>
    <source>
        <strain evidence="2">TFB10046</strain>
    </source>
</reference>